<dbReference type="EMBL" id="JSAM01000126">
    <property type="protein sequence ID" value="KIA76258.1"/>
    <property type="molecule type" value="Genomic_DNA"/>
</dbReference>
<dbReference type="RefSeq" id="WP_006341154.1">
    <property type="nucleotide sequence ID" value="NZ_JASBUT010000016.1"/>
</dbReference>
<name>A0A0C1E7Y8_9BACT</name>
<organism evidence="2 3">
    <name type="scientific">Parachlamydia acanthamoebae</name>
    <dbReference type="NCBI Taxonomy" id="83552"/>
    <lineage>
        <taxon>Bacteria</taxon>
        <taxon>Pseudomonadati</taxon>
        <taxon>Chlamydiota</taxon>
        <taxon>Chlamydiia</taxon>
        <taxon>Parachlamydiales</taxon>
        <taxon>Parachlamydiaceae</taxon>
        <taxon>Parachlamydia</taxon>
    </lineage>
</organism>
<feature type="region of interest" description="Disordered" evidence="1">
    <location>
        <begin position="147"/>
        <end position="170"/>
    </location>
</feature>
<feature type="compositionally biased region" description="Low complexity" evidence="1">
    <location>
        <begin position="147"/>
        <end position="164"/>
    </location>
</feature>
<reference evidence="2 3" key="1">
    <citation type="journal article" date="2014" name="Mol. Biol. Evol.">
        <title>Massive expansion of Ubiquitination-related gene families within the Chlamydiae.</title>
        <authorList>
            <person name="Domman D."/>
            <person name="Collingro A."/>
            <person name="Lagkouvardos I."/>
            <person name="Gehre L."/>
            <person name="Weinmaier T."/>
            <person name="Rattei T."/>
            <person name="Subtil A."/>
            <person name="Horn M."/>
        </authorList>
    </citation>
    <scope>NUCLEOTIDE SEQUENCE [LARGE SCALE GENOMIC DNA]</scope>
    <source>
        <strain evidence="2 3">OEW1</strain>
    </source>
</reference>
<dbReference type="AlphaFoldDB" id="A0A0C1E7Y8"/>
<proteinExistence type="predicted"/>
<accession>A0A0C1E7Y8</accession>
<dbReference type="Proteomes" id="UP000031307">
    <property type="component" value="Unassembled WGS sequence"/>
</dbReference>
<evidence type="ECO:0000313" key="2">
    <source>
        <dbReference type="EMBL" id="KIA76258.1"/>
    </source>
</evidence>
<comment type="caution">
    <text evidence="2">The sequence shown here is derived from an EMBL/GenBank/DDBJ whole genome shotgun (WGS) entry which is preliminary data.</text>
</comment>
<evidence type="ECO:0000313" key="3">
    <source>
        <dbReference type="Proteomes" id="UP000031307"/>
    </source>
</evidence>
<evidence type="ECO:0000256" key="1">
    <source>
        <dbReference type="SAM" id="MobiDB-lite"/>
    </source>
</evidence>
<dbReference type="PATRIC" id="fig|83552.4.peg.2644"/>
<gene>
    <name evidence="2" type="ORF">DB43_AP00140</name>
</gene>
<sequence length="170" mass="19624">MANFDAASKITNEFRKNIFKKYNAFSNSHKHLGRLLAFSVAILDISVETGASPLRSIQFLAVAAINLARAPFSSKYTFKNSIKYFERSMVEAANFPIKVFLAPAKIFYQTIIIMKDPRRAYYFDYKKPKYHNEFAPYNRERYNSSQHAYAHAQSAHSYHNQSQYPSPSQS</sequence>
<protein>
    <submittedName>
        <fullName evidence="2">Uncharacterized protein</fullName>
    </submittedName>
</protein>